<dbReference type="Gene3D" id="1.10.287.310">
    <property type="match status" value="1"/>
</dbReference>
<sequence length="71" mass="8230">MANNRQAKQEREELSGLDAAGLREQLDAAKKQLWELRFTNGKRQLEKTADLGKTRKRIARINMYLAQKESN</sequence>
<comment type="similarity">
    <text evidence="1 5">Belongs to the universal ribosomal protein uL29 family.</text>
</comment>
<evidence type="ECO:0000256" key="3">
    <source>
        <dbReference type="ARBA" id="ARBA00023274"/>
    </source>
</evidence>
<evidence type="ECO:0000313" key="7">
    <source>
        <dbReference type="Proteomes" id="UP000520814"/>
    </source>
</evidence>
<name>A0A7W9W7B0_ARMRO</name>
<dbReference type="PROSITE" id="PS00579">
    <property type="entry name" value="RIBOSOMAL_L29"/>
    <property type="match status" value="1"/>
</dbReference>
<dbReference type="GO" id="GO:0003735">
    <property type="term" value="F:structural constituent of ribosome"/>
    <property type="evidence" value="ECO:0007669"/>
    <property type="project" value="InterPro"/>
</dbReference>
<dbReference type="SUPFAM" id="SSF46561">
    <property type="entry name" value="Ribosomal protein L29 (L29p)"/>
    <property type="match status" value="1"/>
</dbReference>
<dbReference type="GO" id="GO:0006412">
    <property type="term" value="P:translation"/>
    <property type="evidence" value="ECO:0007669"/>
    <property type="project" value="UniProtKB-UniRule"/>
</dbReference>
<evidence type="ECO:0000313" key="6">
    <source>
        <dbReference type="EMBL" id="MBB6051046.1"/>
    </source>
</evidence>
<dbReference type="InterPro" id="IPR018254">
    <property type="entry name" value="Ribosomal_uL29_CS"/>
</dbReference>
<evidence type="ECO:0000256" key="1">
    <source>
        <dbReference type="ARBA" id="ARBA00009254"/>
    </source>
</evidence>
<reference evidence="6 7" key="1">
    <citation type="submission" date="2020-08" db="EMBL/GenBank/DDBJ databases">
        <title>Genomic Encyclopedia of Type Strains, Phase IV (KMG-IV): sequencing the most valuable type-strain genomes for metagenomic binning, comparative biology and taxonomic classification.</title>
        <authorList>
            <person name="Goeker M."/>
        </authorList>
    </citation>
    <scope>NUCLEOTIDE SEQUENCE [LARGE SCALE GENOMIC DNA]</scope>
    <source>
        <strain evidence="6 7">DSM 23562</strain>
    </source>
</reference>
<dbReference type="NCBIfam" id="TIGR00012">
    <property type="entry name" value="L29"/>
    <property type="match status" value="1"/>
</dbReference>
<dbReference type="Proteomes" id="UP000520814">
    <property type="component" value="Unassembled WGS sequence"/>
</dbReference>
<dbReference type="GO" id="GO:0005840">
    <property type="term" value="C:ribosome"/>
    <property type="evidence" value="ECO:0007669"/>
    <property type="project" value="UniProtKB-KW"/>
</dbReference>
<evidence type="ECO:0000256" key="2">
    <source>
        <dbReference type="ARBA" id="ARBA00022980"/>
    </source>
</evidence>
<dbReference type="InterPro" id="IPR036049">
    <property type="entry name" value="Ribosomal_uL29_sf"/>
</dbReference>
<dbReference type="GO" id="GO:1990904">
    <property type="term" value="C:ribonucleoprotein complex"/>
    <property type="evidence" value="ECO:0007669"/>
    <property type="project" value="UniProtKB-KW"/>
</dbReference>
<comment type="caution">
    <text evidence="6">The sequence shown here is derived from an EMBL/GenBank/DDBJ whole genome shotgun (WGS) entry which is preliminary data.</text>
</comment>
<dbReference type="Pfam" id="PF00831">
    <property type="entry name" value="Ribosomal_L29"/>
    <property type="match status" value="1"/>
</dbReference>
<evidence type="ECO:0000256" key="4">
    <source>
        <dbReference type="ARBA" id="ARBA00035204"/>
    </source>
</evidence>
<dbReference type="HAMAP" id="MF_00374">
    <property type="entry name" value="Ribosomal_uL29"/>
    <property type="match status" value="1"/>
</dbReference>
<accession>A0A7W9W7B0</accession>
<keyword evidence="3 5" id="KW-0687">Ribonucleoprotein</keyword>
<gene>
    <name evidence="5" type="primary">rpmC</name>
    <name evidence="6" type="ORF">HNQ39_002837</name>
</gene>
<protein>
    <recommendedName>
        <fullName evidence="4 5">Large ribosomal subunit protein uL29</fullName>
    </recommendedName>
</protein>
<organism evidence="6 7">
    <name type="scientific">Armatimonas rosea</name>
    <dbReference type="NCBI Taxonomy" id="685828"/>
    <lineage>
        <taxon>Bacteria</taxon>
        <taxon>Bacillati</taxon>
        <taxon>Armatimonadota</taxon>
        <taxon>Armatimonadia</taxon>
        <taxon>Armatimonadales</taxon>
        <taxon>Armatimonadaceae</taxon>
        <taxon>Armatimonas</taxon>
    </lineage>
</organism>
<dbReference type="InterPro" id="IPR001854">
    <property type="entry name" value="Ribosomal_uL29"/>
</dbReference>
<proteinExistence type="inferred from homology"/>
<dbReference type="AlphaFoldDB" id="A0A7W9W7B0"/>
<dbReference type="EMBL" id="JACHGW010000002">
    <property type="protein sequence ID" value="MBB6051046.1"/>
    <property type="molecule type" value="Genomic_DNA"/>
</dbReference>
<keyword evidence="7" id="KW-1185">Reference proteome</keyword>
<dbReference type="RefSeq" id="WP_184197123.1">
    <property type="nucleotide sequence ID" value="NZ_JACHGW010000002.1"/>
</dbReference>
<keyword evidence="2 5" id="KW-0689">Ribosomal protein</keyword>
<evidence type="ECO:0000256" key="5">
    <source>
        <dbReference type="HAMAP-Rule" id="MF_00374"/>
    </source>
</evidence>